<feature type="region of interest" description="Disordered" evidence="1">
    <location>
        <begin position="212"/>
        <end position="233"/>
    </location>
</feature>
<organism evidence="2 3">
    <name type="scientific">Arthrobotrys oligospora (strain ATCC 24927 / CBS 115.81 / DSM 1491)</name>
    <name type="common">Nematode-trapping fungus</name>
    <name type="synonym">Didymozoophaga oligospora</name>
    <dbReference type="NCBI Taxonomy" id="756982"/>
    <lineage>
        <taxon>Eukaryota</taxon>
        <taxon>Fungi</taxon>
        <taxon>Dikarya</taxon>
        <taxon>Ascomycota</taxon>
        <taxon>Pezizomycotina</taxon>
        <taxon>Orbiliomycetes</taxon>
        <taxon>Orbiliales</taxon>
        <taxon>Orbiliaceae</taxon>
        <taxon>Orbilia</taxon>
        <taxon>Orbilia oligospora</taxon>
    </lineage>
</organism>
<evidence type="ECO:0000256" key="1">
    <source>
        <dbReference type="SAM" id="MobiDB-lite"/>
    </source>
</evidence>
<gene>
    <name evidence="2" type="ORF">AOL_s00080g61</name>
</gene>
<protein>
    <submittedName>
        <fullName evidence="2">Uncharacterized protein</fullName>
    </submittedName>
</protein>
<dbReference type="HOGENOM" id="CLU_752222_0_0_1"/>
<comment type="caution">
    <text evidence="2">The sequence shown here is derived from an EMBL/GenBank/DDBJ whole genome shotgun (WGS) entry which is preliminary data.</text>
</comment>
<sequence length="368" mass="41083">MSKQVSIPLIRSTIAPFPTLDLPATEARLGEVLGNPDIQDYIRNAFPDIIDPKLSCQMPTKPRNIKKTLNMTPENFQKLGGVLSVTSKSESLYKSMVTQSAEDHGLDGESSDIMMLVQQLRNDLISQGAQLSAQMEASRIQREAQQKLEAKSNTQMEALKIQTEAQKKLKTQLSAQTKALKVHAEVQQKLKAQLSAQTEELKVQTEEQQKLKARSNAQTKAQQKLEAKSNAQAEAQHGLEAEVQSLKKKVEMLSDFGELHIRILINIAFQKSKAQGHTYASKAQFLTRSDALTAETKKFFKTLVRSGTYKQIHQTSHFTRLGYIAQTIQSLVSQGSAAPYEELFTYCFQSTIQDSMDSMDSVDDLQSE</sequence>
<dbReference type="InParanoid" id="G1XE26"/>
<dbReference type="AlphaFoldDB" id="G1XE26"/>
<dbReference type="GeneID" id="22894065"/>
<accession>G1XE26</accession>
<dbReference type="RefSeq" id="XP_011122738.1">
    <property type="nucleotide sequence ID" value="XM_011124436.1"/>
</dbReference>
<evidence type="ECO:0000313" key="2">
    <source>
        <dbReference type="EMBL" id="EGX48432.1"/>
    </source>
</evidence>
<keyword evidence="3" id="KW-1185">Reference proteome</keyword>
<reference evidence="2 3" key="1">
    <citation type="journal article" date="2011" name="PLoS Pathog.">
        <title>Genomic and proteomic analyses of the fungus Arthrobotrys oligospora provide insights into nematode-trap formation.</title>
        <authorList>
            <person name="Yang J."/>
            <person name="Wang L."/>
            <person name="Ji X."/>
            <person name="Feng Y."/>
            <person name="Li X."/>
            <person name="Zou C."/>
            <person name="Xu J."/>
            <person name="Ren Y."/>
            <person name="Mi Q."/>
            <person name="Wu J."/>
            <person name="Liu S."/>
            <person name="Liu Y."/>
            <person name="Huang X."/>
            <person name="Wang H."/>
            <person name="Niu X."/>
            <person name="Li J."/>
            <person name="Liang L."/>
            <person name="Luo Y."/>
            <person name="Ji K."/>
            <person name="Zhou W."/>
            <person name="Yu Z."/>
            <person name="Li G."/>
            <person name="Liu Y."/>
            <person name="Li L."/>
            <person name="Qiao M."/>
            <person name="Feng L."/>
            <person name="Zhang K.-Q."/>
        </authorList>
    </citation>
    <scope>NUCLEOTIDE SEQUENCE [LARGE SCALE GENOMIC DNA]</scope>
    <source>
        <strain evidence="3">ATCC 24927 / CBS 115.81 / DSM 1491</strain>
    </source>
</reference>
<proteinExistence type="predicted"/>
<evidence type="ECO:0000313" key="3">
    <source>
        <dbReference type="Proteomes" id="UP000008784"/>
    </source>
</evidence>
<dbReference type="Proteomes" id="UP000008784">
    <property type="component" value="Unassembled WGS sequence"/>
</dbReference>
<dbReference type="EMBL" id="ADOT01000140">
    <property type="protein sequence ID" value="EGX48432.1"/>
    <property type="molecule type" value="Genomic_DNA"/>
</dbReference>
<name>G1XE26_ARTOA</name>